<comment type="caution">
    <text evidence="9">The sequence shown here is derived from an EMBL/GenBank/DDBJ whole genome shotgun (WGS) entry which is preliminary data.</text>
</comment>
<keyword evidence="5 8" id="KW-1133">Transmembrane helix</keyword>
<keyword evidence="4" id="KW-0256">Endoplasmic reticulum</keyword>
<feature type="transmembrane region" description="Helical" evidence="8">
    <location>
        <begin position="32"/>
        <end position="54"/>
    </location>
</feature>
<comment type="subcellular location">
    <subcellularLocation>
        <location evidence="1">Endoplasmic reticulum membrane</location>
    </subcellularLocation>
</comment>
<evidence type="ECO:0000256" key="1">
    <source>
        <dbReference type="ARBA" id="ARBA00004586"/>
    </source>
</evidence>
<evidence type="ECO:0000256" key="2">
    <source>
        <dbReference type="ARBA" id="ARBA00010799"/>
    </source>
</evidence>
<evidence type="ECO:0000256" key="7">
    <source>
        <dbReference type="SAM" id="Coils"/>
    </source>
</evidence>
<gene>
    <name evidence="9" type="ORF">COHA_003986</name>
</gene>
<evidence type="ECO:0000256" key="8">
    <source>
        <dbReference type="SAM" id="Phobius"/>
    </source>
</evidence>
<dbReference type="GO" id="GO:0043529">
    <property type="term" value="C:GET complex"/>
    <property type="evidence" value="ECO:0007669"/>
    <property type="project" value="TreeGrafter"/>
</dbReference>
<keyword evidence="7" id="KW-0175">Coiled coil</keyword>
<dbReference type="PANTHER" id="PTHR42650">
    <property type="entry name" value="TAIL-ANCHORED PROTEIN INSERTION RECEPTOR WRB"/>
    <property type="match status" value="1"/>
</dbReference>
<evidence type="ECO:0000256" key="6">
    <source>
        <dbReference type="ARBA" id="ARBA00023136"/>
    </source>
</evidence>
<accession>A0AAD5H3A7</accession>
<dbReference type="Proteomes" id="UP001205105">
    <property type="component" value="Unassembled WGS sequence"/>
</dbReference>
<dbReference type="PANTHER" id="PTHR42650:SF1">
    <property type="entry name" value="GUIDED ENTRY OF TAIL-ANCHORED PROTEINS FACTOR 1"/>
    <property type="match status" value="1"/>
</dbReference>
<dbReference type="InterPro" id="IPR028945">
    <property type="entry name" value="Get1"/>
</dbReference>
<comment type="similarity">
    <text evidence="2">Belongs to the WRB/GET1 family.</text>
</comment>
<dbReference type="AlphaFoldDB" id="A0AAD5H3A7"/>
<feature type="coiled-coil region" evidence="7">
    <location>
        <begin position="63"/>
        <end position="116"/>
    </location>
</feature>
<evidence type="ECO:0000313" key="9">
    <source>
        <dbReference type="EMBL" id="KAI7842346.1"/>
    </source>
</evidence>
<dbReference type="GO" id="GO:0043495">
    <property type="term" value="F:protein-membrane adaptor activity"/>
    <property type="evidence" value="ECO:0007669"/>
    <property type="project" value="TreeGrafter"/>
</dbReference>
<dbReference type="GO" id="GO:0005789">
    <property type="term" value="C:endoplasmic reticulum membrane"/>
    <property type="evidence" value="ECO:0007669"/>
    <property type="project" value="UniProtKB-SubCell"/>
</dbReference>
<organism evidence="9 10">
    <name type="scientific">Chlorella ohadii</name>
    <dbReference type="NCBI Taxonomy" id="2649997"/>
    <lineage>
        <taxon>Eukaryota</taxon>
        <taxon>Viridiplantae</taxon>
        <taxon>Chlorophyta</taxon>
        <taxon>core chlorophytes</taxon>
        <taxon>Trebouxiophyceae</taxon>
        <taxon>Chlorellales</taxon>
        <taxon>Chlorellaceae</taxon>
        <taxon>Chlorella clade</taxon>
        <taxon>Chlorella</taxon>
    </lineage>
</organism>
<name>A0AAD5H3A7_9CHLO</name>
<dbReference type="Pfam" id="PF04420">
    <property type="entry name" value="CHD5"/>
    <property type="match status" value="1"/>
</dbReference>
<proteinExistence type="inferred from homology"/>
<keyword evidence="6 8" id="KW-0472">Membrane</keyword>
<evidence type="ECO:0000256" key="3">
    <source>
        <dbReference type="ARBA" id="ARBA00022692"/>
    </source>
</evidence>
<protein>
    <submittedName>
        <fullName evidence="9">Uncharacterized protein</fullName>
    </submittedName>
</protein>
<evidence type="ECO:0000256" key="5">
    <source>
        <dbReference type="ARBA" id="ARBA00022989"/>
    </source>
</evidence>
<reference evidence="9" key="1">
    <citation type="submission" date="2020-11" db="EMBL/GenBank/DDBJ databases">
        <title>Chlorella ohadii genome sequencing and assembly.</title>
        <authorList>
            <person name="Murik O."/>
            <person name="Treves H."/>
            <person name="Kedem I."/>
            <person name="Shotland Y."/>
            <person name="Kaplan A."/>
        </authorList>
    </citation>
    <scope>NUCLEOTIDE SEQUENCE</scope>
    <source>
        <strain evidence="9">1</strain>
    </source>
</reference>
<evidence type="ECO:0000313" key="10">
    <source>
        <dbReference type="Proteomes" id="UP001205105"/>
    </source>
</evidence>
<dbReference type="EMBL" id="JADXDR010000053">
    <property type="protein sequence ID" value="KAI7842346.1"/>
    <property type="molecule type" value="Genomic_DNA"/>
</dbReference>
<evidence type="ECO:0000256" key="4">
    <source>
        <dbReference type="ARBA" id="ARBA00022824"/>
    </source>
</evidence>
<keyword evidence="3 8" id="KW-0812">Transmembrane</keyword>
<sequence length="199" mass="21786">MRRPSRLDFVLIATCRLSIKLLYRSINMQLAAGAFTAGQLAAVTLAATFALAVLERLIKRWKVSDTRRQQFELQQEVAHLQRQAAALNHPDTFAQSAKAERKAIALSKELAKMQEQSQVPAGARFLLRLPGLLRLALLAWLVYQSSAVPVVAHLRPETVWPLGRWLSIGAGKASAPGAVGLLAWAMLCQRVSAALLGRS</sequence>
<dbReference type="GO" id="GO:0071816">
    <property type="term" value="P:tail-anchored membrane protein insertion into ER membrane"/>
    <property type="evidence" value="ECO:0007669"/>
    <property type="project" value="InterPro"/>
</dbReference>
<keyword evidence="10" id="KW-1185">Reference proteome</keyword>